<feature type="non-terminal residue" evidence="2">
    <location>
        <position position="1"/>
    </location>
</feature>
<dbReference type="AlphaFoldDB" id="A0A415UIV3"/>
<keyword evidence="1" id="KW-0812">Transmembrane</keyword>
<sequence length="61" mass="6862">PEFAWAANKQLTKRSRTKKSLCNLNMVVDIFTLSLNGYIYNEGNMPDEIVITGGIYVKGHT</sequence>
<proteinExistence type="predicted"/>
<keyword evidence="1" id="KW-1133">Transmembrane helix</keyword>
<organism evidence="2 3">
    <name type="scientific">Anaerobutyricum hallii</name>
    <dbReference type="NCBI Taxonomy" id="39488"/>
    <lineage>
        <taxon>Bacteria</taxon>
        <taxon>Bacillati</taxon>
        <taxon>Bacillota</taxon>
        <taxon>Clostridia</taxon>
        <taxon>Lachnospirales</taxon>
        <taxon>Lachnospiraceae</taxon>
        <taxon>Anaerobutyricum</taxon>
    </lineage>
</organism>
<keyword evidence="1" id="KW-0472">Membrane</keyword>
<evidence type="ECO:0000256" key="1">
    <source>
        <dbReference type="SAM" id="Phobius"/>
    </source>
</evidence>
<feature type="transmembrane region" description="Helical" evidence="1">
    <location>
        <begin position="21"/>
        <end position="40"/>
    </location>
</feature>
<gene>
    <name evidence="2" type="ORF">DWZ29_00005</name>
</gene>
<dbReference type="RefSeq" id="WP_207664584.1">
    <property type="nucleotide sequence ID" value="NZ_QRQO01000001.1"/>
</dbReference>
<name>A0A415UIV3_9FIRM</name>
<reference evidence="2 3" key="1">
    <citation type="submission" date="2018-08" db="EMBL/GenBank/DDBJ databases">
        <title>A genome reference for cultivated species of the human gut microbiota.</title>
        <authorList>
            <person name="Zou Y."/>
            <person name="Xue W."/>
            <person name="Luo G."/>
        </authorList>
    </citation>
    <scope>NUCLEOTIDE SEQUENCE [LARGE SCALE GENOMIC DNA]</scope>
    <source>
        <strain evidence="2 3">AF31-17AC</strain>
    </source>
</reference>
<dbReference type="Proteomes" id="UP000283700">
    <property type="component" value="Unassembled WGS sequence"/>
</dbReference>
<evidence type="ECO:0000313" key="3">
    <source>
        <dbReference type="Proteomes" id="UP000283700"/>
    </source>
</evidence>
<comment type="caution">
    <text evidence="2">The sequence shown here is derived from an EMBL/GenBank/DDBJ whole genome shotgun (WGS) entry which is preliminary data.</text>
</comment>
<dbReference type="EMBL" id="QRQO01000001">
    <property type="protein sequence ID" value="RHN17986.1"/>
    <property type="molecule type" value="Genomic_DNA"/>
</dbReference>
<accession>A0A415UIV3</accession>
<evidence type="ECO:0000313" key="2">
    <source>
        <dbReference type="EMBL" id="RHN17986.1"/>
    </source>
</evidence>
<protein>
    <submittedName>
        <fullName evidence="2">Uncharacterized protein</fullName>
    </submittedName>
</protein>